<comment type="caution">
    <text evidence="8">The sequence shown here is derived from an EMBL/GenBank/DDBJ whole genome shotgun (WGS) entry which is preliminary data.</text>
</comment>
<evidence type="ECO:0000256" key="3">
    <source>
        <dbReference type="ARBA" id="ARBA00023004"/>
    </source>
</evidence>
<dbReference type="InterPro" id="IPR036922">
    <property type="entry name" value="Rieske_2Fe-2S_sf"/>
</dbReference>
<dbReference type="EMBL" id="BAAAGU010000075">
    <property type="protein sequence ID" value="GAA0667555.1"/>
    <property type="molecule type" value="Genomic_DNA"/>
</dbReference>
<keyword evidence="1" id="KW-0001">2Fe-2S</keyword>
<sequence length="120" mass="13546">MTSQIRWVNAVDRDELWEGDILDVEVEGEQVLLVHLSGGDVKAYQGMCPHQEVLLADGEWDEDSAVLLCGGHKWEFDMKTGAGLNPTGCQLYEYPIRVTENQVEVGIPQDGQRHHNRFQP</sequence>
<dbReference type="PANTHER" id="PTHR21496">
    <property type="entry name" value="FERREDOXIN-RELATED"/>
    <property type="match status" value="1"/>
</dbReference>
<evidence type="ECO:0000256" key="6">
    <source>
        <dbReference type="ARBA" id="ARBA00038001"/>
    </source>
</evidence>
<dbReference type="PANTHER" id="PTHR21496:SF0">
    <property type="entry name" value="RIESKE DOMAIN-CONTAINING PROTEIN"/>
    <property type="match status" value="1"/>
</dbReference>
<evidence type="ECO:0000313" key="9">
    <source>
        <dbReference type="Proteomes" id="UP001500724"/>
    </source>
</evidence>
<comment type="similarity">
    <text evidence="6">Belongs to the bacterial ring-hydroxylating dioxygenase ferredoxin component family.</text>
</comment>
<evidence type="ECO:0000256" key="4">
    <source>
        <dbReference type="ARBA" id="ARBA00023014"/>
    </source>
</evidence>
<dbReference type="Proteomes" id="UP001500724">
    <property type="component" value="Unassembled WGS sequence"/>
</dbReference>
<comment type="cofactor">
    <cofactor evidence="5">
        <name>[2Fe-2S] cluster</name>
        <dbReference type="ChEBI" id="CHEBI:190135"/>
    </cofactor>
</comment>
<protein>
    <recommendedName>
        <fullName evidence="7">Rieske domain-containing protein</fullName>
    </recommendedName>
</protein>
<dbReference type="Pfam" id="PF00355">
    <property type="entry name" value="Rieske"/>
    <property type="match status" value="1"/>
</dbReference>
<evidence type="ECO:0000259" key="7">
    <source>
        <dbReference type="PROSITE" id="PS51296"/>
    </source>
</evidence>
<evidence type="ECO:0000256" key="5">
    <source>
        <dbReference type="ARBA" id="ARBA00034078"/>
    </source>
</evidence>
<keyword evidence="4" id="KW-0411">Iron-sulfur</keyword>
<name>A0ABN1HU45_9ACTN</name>
<dbReference type="SUPFAM" id="SSF50022">
    <property type="entry name" value="ISP domain"/>
    <property type="match status" value="1"/>
</dbReference>
<dbReference type="PROSITE" id="PS51296">
    <property type="entry name" value="RIESKE"/>
    <property type="match status" value="1"/>
</dbReference>
<evidence type="ECO:0000313" key="8">
    <source>
        <dbReference type="EMBL" id="GAA0667555.1"/>
    </source>
</evidence>
<keyword evidence="3" id="KW-0408">Iron</keyword>
<accession>A0ABN1HU45</accession>
<dbReference type="InterPro" id="IPR017941">
    <property type="entry name" value="Rieske_2Fe-2S"/>
</dbReference>
<organism evidence="8 9">
    <name type="scientific">Streptomyces thermocarboxydovorans</name>
    <dbReference type="NCBI Taxonomy" id="59298"/>
    <lineage>
        <taxon>Bacteria</taxon>
        <taxon>Bacillati</taxon>
        <taxon>Actinomycetota</taxon>
        <taxon>Actinomycetes</taxon>
        <taxon>Kitasatosporales</taxon>
        <taxon>Streptomycetaceae</taxon>
        <taxon>Streptomyces</taxon>
    </lineage>
</organism>
<keyword evidence="2" id="KW-0479">Metal-binding</keyword>
<proteinExistence type="inferred from homology"/>
<evidence type="ECO:0000256" key="1">
    <source>
        <dbReference type="ARBA" id="ARBA00022714"/>
    </source>
</evidence>
<feature type="domain" description="Rieske" evidence="7">
    <location>
        <begin position="8"/>
        <end position="105"/>
    </location>
</feature>
<reference evidence="8 9" key="1">
    <citation type="journal article" date="2019" name="Int. J. Syst. Evol. Microbiol.">
        <title>The Global Catalogue of Microorganisms (GCM) 10K type strain sequencing project: providing services to taxonomists for standard genome sequencing and annotation.</title>
        <authorList>
            <consortium name="The Broad Institute Genomics Platform"/>
            <consortium name="The Broad Institute Genome Sequencing Center for Infectious Disease"/>
            <person name="Wu L."/>
            <person name="Ma J."/>
        </authorList>
    </citation>
    <scope>NUCLEOTIDE SEQUENCE [LARGE SCALE GENOMIC DNA]</scope>
    <source>
        <strain evidence="8 9">JCM 10367</strain>
    </source>
</reference>
<keyword evidence="9" id="KW-1185">Reference proteome</keyword>
<evidence type="ECO:0000256" key="2">
    <source>
        <dbReference type="ARBA" id="ARBA00022723"/>
    </source>
</evidence>
<dbReference type="Gene3D" id="2.102.10.10">
    <property type="entry name" value="Rieske [2Fe-2S] iron-sulphur domain"/>
    <property type="match status" value="1"/>
</dbReference>
<gene>
    <name evidence="8" type="ORF">GCM10009535_54290</name>
</gene>